<dbReference type="EMBL" id="LCEB01000003">
    <property type="protein sequence ID" value="KKS65445.1"/>
    <property type="molecule type" value="Genomic_DNA"/>
</dbReference>
<dbReference type="AlphaFoldDB" id="A0A0G1AWD4"/>
<proteinExistence type="inferred from homology"/>
<evidence type="ECO:0000313" key="2">
    <source>
        <dbReference type="EMBL" id="KKS65445.1"/>
    </source>
</evidence>
<comment type="caution">
    <text evidence="2">The sequence shown here is derived from an EMBL/GenBank/DDBJ whole genome shotgun (WGS) entry which is preliminary data.</text>
</comment>
<gene>
    <name evidence="2" type="ORF">UV33_C0003G0013</name>
</gene>
<comment type="similarity">
    <text evidence="1">Belongs to the phD/YefM antitoxin family.</text>
</comment>
<dbReference type="SUPFAM" id="SSF143120">
    <property type="entry name" value="YefM-like"/>
    <property type="match status" value="1"/>
</dbReference>
<accession>A0A0G1AWD4</accession>
<dbReference type="Proteomes" id="UP000034135">
    <property type="component" value="Unassembled WGS sequence"/>
</dbReference>
<sequence length="95" mass="10693">MNIPIGNIVSASDIQKNYRKIFDRAKRTKEPIIVFRGTEPEVAVVDIGSLTYLQKKTGEAEMADALRAIKLMREEKRRGKLKVLPIDGLIKLVGQ</sequence>
<protein>
    <submittedName>
        <fullName evidence="2">Uncharacterized protein</fullName>
    </submittedName>
</protein>
<reference evidence="2 3" key="1">
    <citation type="journal article" date="2015" name="Nature">
        <title>rRNA introns, odd ribosomes, and small enigmatic genomes across a large radiation of phyla.</title>
        <authorList>
            <person name="Brown C.T."/>
            <person name="Hug L.A."/>
            <person name="Thomas B.C."/>
            <person name="Sharon I."/>
            <person name="Castelle C.J."/>
            <person name="Singh A."/>
            <person name="Wilkins M.J."/>
            <person name="Williams K.H."/>
            <person name="Banfield J.F."/>
        </authorList>
    </citation>
    <scope>NUCLEOTIDE SEQUENCE [LARGE SCALE GENOMIC DNA]</scope>
</reference>
<dbReference type="InterPro" id="IPR036165">
    <property type="entry name" value="YefM-like_sf"/>
</dbReference>
<name>A0A0G1AWD4_9BACT</name>
<evidence type="ECO:0000313" key="3">
    <source>
        <dbReference type="Proteomes" id="UP000034135"/>
    </source>
</evidence>
<organism evidence="2 3">
    <name type="scientific">Candidatus Daviesbacteria bacterium GW2011_GWA1_42_6</name>
    <dbReference type="NCBI Taxonomy" id="1618420"/>
    <lineage>
        <taxon>Bacteria</taxon>
        <taxon>Candidatus Daviesiibacteriota</taxon>
    </lineage>
</organism>
<evidence type="ECO:0000256" key="1">
    <source>
        <dbReference type="ARBA" id="ARBA00009981"/>
    </source>
</evidence>